<dbReference type="InterPro" id="IPR000305">
    <property type="entry name" value="GIY-YIG_endonuc"/>
</dbReference>
<dbReference type="PANTHER" id="PTHR20208:SF10">
    <property type="entry name" value="STRUCTURE-SPECIFIC ENDONUCLEASE SUBUNIT SLX1"/>
    <property type="match status" value="1"/>
</dbReference>
<dbReference type="Pfam" id="PF01541">
    <property type="entry name" value="GIY-YIG"/>
    <property type="match status" value="1"/>
</dbReference>
<comment type="caution">
    <text evidence="8">Lacks conserved residue(s) required for the propagation of feature annotation.</text>
</comment>
<keyword evidence="12" id="KW-1185">Reference proteome</keyword>
<dbReference type="InterPro" id="IPR050381">
    <property type="entry name" value="SLX1_endonuclease"/>
</dbReference>
<dbReference type="HAMAP" id="MF_03100">
    <property type="entry name" value="Endonuc_su_Slx1"/>
    <property type="match status" value="1"/>
</dbReference>
<feature type="region of interest" description="Disordered" evidence="9">
    <location>
        <begin position="29"/>
        <end position="53"/>
    </location>
</feature>
<dbReference type="Proteomes" id="UP000323386">
    <property type="component" value="Unassembled WGS sequence"/>
</dbReference>
<comment type="function">
    <text evidence="8">Catalytic subunit of the SLX1-SLX4 structure-specific endonuclease that resolves DNA secondary structures generated during DNA repair and recombination. Has endonuclease activity towards branched DNA substrates, introducing single-strand cuts in duplex DNA close to junctions with ss-DNA.</text>
</comment>
<reference evidence="11 12" key="1">
    <citation type="submission" date="2018-03" db="EMBL/GenBank/DDBJ databases">
        <authorList>
            <person name="Guldener U."/>
        </authorList>
    </citation>
    <scope>NUCLEOTIDE SEQUENCE [LARGE SCALE GENOMIC DNA]</scope>
    <source>
        <strain evidence="11 12">DAOM196992</strain>
    </source>
</reference>
<dbReference type="GO" id="GO:0000724">
    <property type="term" value="P:double-strand break repair via homologous recombination"/>
    <property type="evidence" value="ECO:0007669"/>
    <property type="project" value="TreeGrafter"/>
</dbReference>
<evidence type="ECO:0000259" key="10">
    <source>
        <dbReference type="PROSITE" id="PS50164"/>
    </source>
</evidence>
<evidence type="ECO:0000256" key="9">
    <source>
        <dbReference type="SAM" id="MobiDB-lite"/>
    </source>
</evidence>
<dbReference type="AlphaFoldDB" id="A0A5C3ETP2"/>
<dbReference type="CDD" id="cd10455">
    <property type="entry name" value="GIY-YIG_SLX1"/>
    <property type="match status" value="1"/>
</dbReference>
<dbReference type="FunFam" id="3.40.1440.10:FF:000006">
    <property type="entry name" value="Structure-specific endonuclease subunit SLX1"/>
    <property type="match status" value="1"/>
</dbReference>
<protein>
    <recommendedName>
        <fullName evidence="10">GIY-YIG domain-containing protein</fullName>
    </recommendedName>
</protein>
<comment type="cofactor">
    <cofactor evidence="8">
        <name>a divalent metal cation</name>
        <dbReference type="ChEBI" id="CHEBI:60240"/>
    </cofactor>
</comment>
<proteinExistence type="inferred from homology"/>
<evidence type="ECO:0000256" key="2">
    <source>
        <dbReference type="ARBA" id="ARBA00022759"/>
    </source>
</evidence>
<dbReference type="GO" id="GO:0008821">
    <property type="term" value="F:crossover junction DNA endonuclease activity"/>
    <property type="evidence" value="ECO:0007669"/>
    <property type="project" value="TreeGrafter"/>
</dbReference>
<dbReference type="InterPro" id="IPR027520">
    <property type="entry name" value="Slx1"/>
</dbReference>
<keyword evidence="4 8" id="KW-0378">Hydrolase</keyword>
<feature type="compositionally biased region" description="Low complexity" evidence="9">
    <location>
        <begin position="576"/>
        <end position="593"/>
    </location>
</feature>
<feature type="compositionally biased region" description="Basic residues" evidence="9">
    <location>
        <begin position="122"/>
        <end position="131"/>
    </location>
</feature>
<dbReference type="Gene3D" id="3.40.1440.10">
    <property type="entry name" value="GIY-YIG endonuclease"/>
    <property type="match status" value="1"/>
</dbReference>
<dbReference type="Gene3D" id="3.30.40.10">
    <property type="entry name" value="Zinc/RING finger domain, C3HC4 (zinc finger)"/>
    <property type="match status" value="1"/>
</dbReference>
<evidence type="ECO:0000256" key="3">
    <source>
        <dbReference type="ARBA" id="ARBA00022763"/>
    </source>
</evidence>
<gene>
    <name evidence="11" type="ORF">PSFLO_00367</name>
</gene>
<dbReference type="OrthoDB" id="24645at2759"/>
<keyword evidence="7 8" id="KW-0539">Nucleus</keyword>
<keyword evidence="1 8" id="KW-0540">Nuclease</keyword>
<evidence type="ECO:0000256" key="5">
    <source>
        <dbReference type="ARBA" id="ARBA00023172"/>
    </source>
</evidence>
<sequence length="694" mass="74923">MPSSVAAHTIPPFYACYFLRSLSVPGSTYIGSTPSPPRRKRQHNGELTQGASRTIRSRPWEMECIVYGFSSKIAALQFEWAWAKPHLSRHLRTSAHALGAAEPIESTAPSTPLFPPVGIVKTGRRKTKRPKPPASPNARLLVLRALLRSEPFSGWGLRVAFFTEWSWAAFQLLERARDGIIAADGQAGPSRLSGSRAGRLLHPAYPAVVCDFTGVDGKRKPVSAMSAEERKVIGVKGIEEAGSKAGKKAIKKAKEGRASGFIEELPDGANVKGIGLTLQALEDAPLPAPSVPADGRILIKKKRRSKAQVQEDNLDAQEEPQSSRAWPSMRFNDADLTELQWARFEDVLSAHGFTADELLDIYKAASSSTLKGRPAKGKVSCGICQGAVDVTDTLSYSLCPQPHARLQPRSAIELRTSGSSDQGVGDHHCKSFFHLKCLAEHFLRSEAGGIDQDAFILPAHGCCPSPQHEAPSSKAEPVYWADVVRGVYRRRDRLELLLAVREKRAAALPDPAAMFADDDDDDDDDAEEEDDDDEEEDEGDGDEVGGDSQCDGSDRNAIKAPPPSVKNKRTTKPRASNKATPSAKKSSPSAKPTNARRGRQPKPATAARGGTRETRVTLSSSPEVSEGDDDGQTSDMPPMSPVLDEDTRDAAASILATKAAASTLSFTVEEAPSPLPRRSNRKRKSTGEGVIDLT</sequence>
<evidence type="ECO:0000313" key="11">
    <source>
        <dbReference type="EMBL" id="SPO34896.1"/>
    </source>
</evidence>
<dbReference type="InterPro" id="IPR013083">
    <property type="entry name" value="Znf_RING/FYVE/PHD"/>
</dbReference>
<feature type="domain" description="GIY-YIG" evidence="10">
    <location>
        <begin position="12"/>
        <end position="92"/>
    </location>
</feature>
<dbReference type="EMBL" id="OOIP01000001">
    <property type="protein sequence ID" value="SPO34896.1"/>
    <property type="molecule type" value="Genomic_DNA"/>
</dbReference>
<comment type="similarity">
    <text evidence="8">Belongs to the SLX1 family.</text>
</comment>
<evidence type="ECO:0000256" key="1">
    <source>
        <dbReference type="ARBA" id="ARBA00022722"/>
    </source>
</evidence>
<comment type="subcellular location">
    <subcellularLocation>
        <location evidence="8">Nucleus</location>
    </subcellularLocation>
</comment>
<evidence type="ECO:0000256" key="7">
    <source>
        <dbReference type="ARBA" id="ARBA00023242"/>
    </source>
</evidence>
<feature type="region of interest" description="Disordered" evidence="9">
    <location>
        <begin position="509"/>
        <end position="650"/>
    </location>
</feature>
<dbReference type="PANTHER" id="PTHR20208">
    <property type="entry name" value="STRUCTURE-SPECIFIC ENDONUCLEASE SUBUNIT SLX1"/>
    <property type="match status" value="1"/>
</dbReference>
<feature type="region of interest" description="Disordered" evidence="9">
    <location>
        <begin position="667"/>
        <end position="694"/>
    </location>
</feature>
<evidence type="ECO:0000256" key="8">
    <source>
        <dbReference type="HAMAP-Rule" id="MF_03100"/>
    </source>
</evidence>
<keyword evidence="5 8" id="KW-0233">DNA recombination</keyword>
<dbReference type="PROSITE" id="PS50164">
    <property type="entry name" value="GIY_YIG"/>
    <property type="match status" value="1"/>
</dbReference>
<dbReference type="GO" id="GO:0017108">
    <property type="term" value="F:5'-flap endonuclease activity"/>
    <property type="evidence" value="ECO:0007669"/>
    <property type="project" value="InterPro"/>
</dbReference>
<organism evidence="11 12">
    <name type="scientific">Pseudozyma flocculosa</name>
    <dbReference type="NCBI Taxonomy" id="84751"/>
    <lineage>
        <taxon>Eukaryota</taxon>
        <taxon>Fungi</taxon>
        <taxon>Dikarya</taxon>
        <taxon>Basidiomycota</taxon>
        <taxon>Ustilaginomycotina</taxon>
        <taxon>Ustilaginomycetes</taxon>
        <taxon>Ustilaginales</taxon>
        <taxon>Ustilaginaceae</taxon>
        <taxon>Pseudozyma</taxon>
    </lineage>
</organism>
<feature type="compositionally biased region" description="Acidic residues" evidence="9">
    <location>
        <begin position="516"/>
        <end position="545"/>
    </location>
</feature>
<keyword evidence="3 8" id="KW-0227">DNA damage</keyword>
<feature type="region of interest" description="Disordered" evidence="9">
    <location>
        <begin position="115"/>
        <end position="135"/>
    </location>
</feature>
<keyword evidence="6 8" id="KW-0234">DNA repair</keyword>
<accession>A0A5C3ETP2</accession>
<dbReference type="GO" id="GO:0033557">
    <property type="term" value="C:Slx1-Slx4 complex"/>
    <property type="evidence" value="ECO:0007669"/>
    <property type="project" value="UniProtKB-UniRule"/>
</dbReference>
<comment type="subunit">
    <text evidence="8">Forms a heterodimer with SLX4.</text>
</comment>
<evidence type="ECO:0000256" key="4">
    <source>
        <dbReference type="ARBA" id="ARBA00022801"/>
    </source>
</evidence>
<name>A0A5C3ETP2_9BASI</name>
<evidence type="ECO:0000256" key="6">
    <source>
        <dbReference type="ARBA" id="ARBA00023204"/>
    </source>
</evidence>
<dbReference type="InterPro" id="IPR035901">
    <property type="entry name" value="GIY-YIG_endonuc_sf"/>
</dbReference>
<keyword evidence="2 8" id="KW-0255">Endonuclease</keyword>
<evidence type="ECO:0000313" key="12">
    <source>
        <dbReference type="Proteomes" id="UP000323386"/>
    </source>
</evidence>